<dbReference type="AlphaFoldDB" id="A0A3P7LAL0"/>
<dbReference type="GO" id="GO:0005975">
    <property type="term" value="P:carbohydrate metabolic process"/>
    <property type="evidence" value="ECO:0007669"/>
    <property type="project" value="InterPro"/>
</dbReference>
<proteinExistence type="predicted"/>
<dbReference type="Pfam" id="PF02709">
    <property type="entry name" value="Glyco_transf_7C"/>
    <property type="match status" value="1"/>
</dbReference>
<keyword evidence="1" id="KW-0808">Transferase</keyword>
<keyword evidence="4" id="KW-1185">Reference proteome</keyword>
<dbReference type="PANTHER" id="PTHR19300:SF30">
    <property type="entry name" value="BETA-1,4-GALACTOSYLTRANSFERASE 7"/>
    <property type="match status" value="1"/>
</dbReference>
<organism evidence="3 4">
    <name type="scientific">Dibothriocephalus latus</name>
    <name type="common">Fish tapeworm</name>
    <name type="synonym">Diphyllobothrium latum</name>
    <dbReference type="NCBI Taxonomy" id="60516"/>
    <lineage>
        <taxon>Eukaryota</taxon>
        <taxon>Metazoa</taxon>
        <taxon>Spiralia</taxon>
        <taxon>Lophotrochozoa</taxon>
        <taxon>Platyhelminthes</taxon>
        <taxon>Cestoda</taxon>
        <taxon>Eucestoda</taxon>
        <taxon>Diphyllobothriidea</taxon>
        <taxon>Diphyllobothriidae</taxon>
        <taxon>Dibothriocephalus</taxon>
    </lineage>
</organism>
<protein>
    <recommendedName>
        <fullName evidence="2">Galactosyltransferase C-terminal domain-containing protein</fullName>
    </recommendedName>
</protein>
<dbReference type="EMBL" id="UYRU01045898">
    <property type="protein sequence ID" value="VDN08847.1"/>
    <property type="molecule type" value="Genomic_DNA"/>
</dbReference>
<evidence type="ECO:0000256" key="1">
    <source>
        <dbReference type="ARBA" id="ARBA00022679"/>
    </source>
</evidence>
<accession>A0A3P7LAL0</accession>
<gene>
    <name evidence="3" type="ORF">DILT_LOCUS4678</name>
</gene>
<evidence type="ECO:0000313" key="4">
    <source>
        <dbReference type="Proteomes" id="UP000281553"/>
    </source>
</evidence>
<dbReference type="Gene3D" id="3.90.550.10">
    <property type="entry name" value="Spore Coat Polysaccharide Biosynthesis Protein SpsA, Chain A"/>
    <property type="match status" value="1"/>
</dbReference>
<name>A0A3P7LAL0_DIBLA</name>
<sequence>MIALHDVDLLPLDLSLKYEYSGTLPYHVIPSWLHPIYHYYAKYLGGIMLISRETFTRVNGFSNRFWGWGREDDEFGHRLKDWQIKVLTEKKAVPAQAKFKHIHSRMNKREAVPFFNPVSMKLSALFFYLQITHIRDRVTGLHSTKYNVTSRIKVSVSGVDAWFINVKLFCDPLETPYCIDT</sequence>
<dbReference type="OrthoDB" id="10249667at2759"/>
<feature type="domain" description="Galactosyltransferase C-terminal" evidence="2">
    <location>
        <begin position="39"/>
        <end position="101"/>
    </location>
</feature>
<dbReference type="GO" id="GO:0008378">
    <property type="term" value="F:galactosyltransferase activity"/>
    <property type="evidence" value="ECO:0007669"/>
    <property type="project" value="TreeGrafter"/>
</dbReference>
<dbReference type="SUPFAM" id="SSF53448">
    <property type="entry name" value="Nucleotide-diphospho-sugar transferases"/>
    <property type="match status" value="1"/>
</dbReference>
<dbReference type="InterPro" id="IPR027791">
    <property type="entry name" value="Galactosyl_T_C"/>
</dbReference>
<dbReference type="PRINTS" id="PR02050">
    <property type="entry name" value="B14GALTRFASE"/>
</dbReference>
<reference evidence="3 4" key="1">
    <citation type="submission" date="2018-11" db="EMBL/GenBank/DDBJ databases">
        <authorList>
            <consortium name="Pathogen Informatics"/>
        </authorList>
    </citation>
    <scope>NUCLEOTIDE SEQUENCE [LARGE SCALE GENOMIC DNA]</scope>
</reference>
<dbReference type="Proteomes" id="UP000281553">
    <property type="component" value="Unassembled WGS sequence"/>
</dbReference>
<evidence type="ECO:0000259" key="2">
    <source>
        <dbReference type="Pfam" id="PF02709"/>
    </source>
</evidence>
<evidence type="ECO:0000313" key="3">
    <source>
        <dbReference type="EMBL" id="VDN08847.1"/>
    </source>
</evidence>
<dbReference type="InterPro" id="IPR003859">
    <property type="entry name" value="Galactosyl_T"/>
</dbReference>
<dbReference type="InterPro" id="IPR029044">
    <property type="entry name" value="Nucleotide-diphossugar_trans"/>
</dbReference>
<dbReference type="PANTHER" id="PTHR19300">
    <property type="entry name" value="BETA-1,4-GALACTOSYLTRANSFERASE"/>
    <property type="match status" value="1"/>
</dbReference>
<dbReference type="GO" id="GO:0005794">
    <property type="term" value="C:Golgi apparatus"/>
    <property type="evidence" value="ECO:0007669"/>
    <property type="project" value="TreeGrafter"/>
</dbReference>